<feature type="transmembrane region" description="Helical" evidence="7">
    <location>
        <begin position="21"/>
        <end position="39"/>
    </location>
</feature>
<dbReference type="SUPFAM" id="SSF161098">
    <property type="entry name" value="MetI-like"/>
    <property type="match status" value="1"/>
</dbReference>
<name>A0ABR7G6E2_9FIRM</name>
<keyword evidence="6 7" id="KW-0472">Membrane</keyword>
<keyword evidence="3" id="KW-1003">Cell membrane</keyword>
<evidence type="ECO:0000256" key="6">
    <source>
        <dbReference type="ARBA" id="ARBA00023136"/>
    </source>
</evidence>
<dbReference type="Gene3D" id="1.10.3720.10">
    <property type="entry name" value="MetI-like"/>
    <property type="match status" value="1"/>
</dbReference>
<evidence type="ECO:0000256" key="7">
    <source>
        <dbReference type="RuleBase" id="RU363032"/>
    </source>
</evidence>
<dbReference type="PANTHER" id="PTHR43227:SF11">
    <property type="entry name" value="BLL4140 PROTEIN"/>
    <property type="match status" value="1"/>
</dbReference>
<keyword evidence="5 7" id="KW-1133">Transmembrane helix</keyword>
<keyword evidence="10" id="KW-1185">Reference proteome</keyword>
<accession>A0ABR7G6E2</accession>
<comment type="caution">
    <text evidence="9">The sequence shown here is derived from an EMBL/GenBank/DDBJ whole genome shotgun (WGS) entry which is preliminary data.</text>
</comment>
<keyword evidence="4 7" id="KW-0812">Transmembrane</keyword>
<evidence type="ECO:0000256" key="1">
    <source>
        <dbReference type="ARBA" id="ARBA00004651"/>
    </source>
</evidence>
<feature type="transmembrane region" description="Helical" evidence="7">
    <location>
        <begin position="83"/>
        <end position="108"/>
    </location>
</feature>
<dbReference type="Pfam" id="PF00528">
    <property type="entry name" value="BPD_transp_1"/>
    <property type="match status" value="1"/>
</dbReference>
<evidence type="ECO:0000256" key="4">
    <source>
        <dbReference type="ARBA" id="ARBA00022692"/>
    </source>
</evidence>
<evidence type="ECO:0000256" key="2">
    <source>
        <dbReference type="ARBA" id="ARBA00022448"/>
    </source>
</evidence>
<evidence type="ECO:0000259" key="8">
    <source>
        <dbReference type="PROSITE" id="PS50928"/>
    </source>
</evidence>
<protein>
    <submittedName>
        <fullName evidence="9">Sugar ABC transporter permease</fullName>
    </submittedName>
</protein>
<feature type="transmembrane region" description="Helical" evidence="7">
    <location>
        <begin position="281"/>
        <end position="298"/>
    </location>
</feature>
<dbReference type="InterPro" id="IPR035906">
    <property type="entry name" value="MetI-like_sf"/>
</dbReference>
<keyword evidence="2 7" id="KW-0813">Transport</keyword>
<evidence type="ECO:0000313" key="9">
    <source>
        <dbReference type="EMBL" id="MBC5682989.1"/>
    </source>
</evidence>
<evidence type="ECO:0000256" key="5">
    <source>
        <dbReference type="ARBA" id="ARBA00022989"/>
    </source>
</evidence>
<feature type="transmembrane region" description="Helical" evidence="7">
    <location>
        <begin position="211"/>
        <end position="236"/>
    </location>
</feature>
<feature type="transmembrane region" description="Helical" evidence="7">
    <location>
        <begin position="164"/>
        <end position="190"/>
    </location>
</feature>
<feature type="domain" description="ABC transmembrane type-1" evidence="8">
    <location>
        <begin position="79"/>
        <end position="298"/>
    </location>
</feature>
<dbReference type="EMBL" id="JACOPE010000001">
    <property type="protein sequence ID" value="MBC5682989.1"/>
    <property type="molecule type" value="Genomic_DNA"/>
</dbReference>
<dbReference type="PANTHER" id="PTHR43227">
    <property type="entry name" value="BLL4140 PROTEIN"/>
    <property type="match status" value="1"/>
</dbReference>
<dbReference type="InterPro" id="IPR050809">
    <property type="entry name" value="UgpAE/MalFG_permease"/>
</dbReference>
<evidence type="ECO:0000313" key="10">
    <source>
        <dbReference type="Proteomes" id="UP000631576"/>
    </source>
</evidence>
<gene>
    <name evidence="9" type="ORF">H8S40_05295</name>
</gene>
<comment type="subcellular location">
    <subcellularLocation>
        <location evidence="1 7">Cell membrane</location>
        <topology evidence="1 7">Multi-pass membrane protein</topology>
    </subcellularLocation>
</comment>
<organism evidence="9 10">
    <name type="scientific">Ruminococcus hominis</name>
    <dbReference type="NCBI Taxonomy" id="2763065"/>
    <lineage>
        <taxon>Bacteria</taxon>
        <taxon>Bacillati</taxon>
        <taxon>Bacillota</taxon>
        <taxon>Clostridia</taxon>
        <taxon>Eubacteriales</taxon>
        <taxon>Oscillospiraceae</taxon>
        <taxon>Ruminococcus</taxon>
    </lineage>
</organism>
<comment type="similarity">
    <text evidence="7">Belongs to the binding-protein-dependent transport system permease family.</text>
</comment>
<reference evidence="9 10" key="1">
    <citation type="submission" date="2020-08" db="EMBL/GenBank/DDBJ databases">
        <title>Genome public.</title>
        <authorList>
            <person name="Liu C."/>
            <person name="Sun Q."/>
        </authorList>
    </citation>
    <scope>NUCLEOTIDE SEQUENCE [LARGE SCALE GENOMIC DNA]</scope>
    <source>
        <strain evidence="9 10">NSJ-13</strain>
    </source>
</reference>
<evidence type="ECO:0000256" key="3">
    <source>
        <dbReference type="ARBA" id="ARBA00022475"/>
    </source>
</evidence>
<proteinExistence type="inferred from homology"/>
<dbReference type="InterPro" id="IPR000515">
    <property type="entry name" value="MetI-like"/>
</dbReference>
<dbReference type="Proteomes" id="UP000631576">
    <property type="component" value="Unassembled WGS sequence"/>
</dbReference>
<sequence>MYMLWKLKVASALDFMAIPGMLYFVVNNYIPMLGIVIAFKKVDYSVGIMKSPWAGLSNFKQLFSSTSGSFLNSDAFLITKNTILYNVVFILLGTLMGVVVGICLADIFSKAWQKFFQTSILLPQLISYVIVAYIVYAMFSNDAGLVNHMLGEGNEINFYAAPKYWPFILIFIYVWKMVGYNAIIFLSSIVGIDRSIYEAARVDGAGKFKQIFYITLPMLKPTVITLVMLNVGRIMYSDFGLFYQVPMDSGALYSVTNTIDTYVYRCLMTLNNISTSSAACTYQAIVGFILVLVVNTIVRRKDKENALF</sequence>
<dbReference type="PROSITE" id="PS50928">
    <property type="entry name" value="ABC_TM1"/>
    <property type="match status" value="1"/>
</dbReference>
<dbReference type="CDD" id="cd06261">
    <property type="entry name" value="TM_PBP2"/>
    <property type="match status" value="1"/>
</dbReference>
<feature type="transmembrane region" description="Helical" evidence="7">
    <location>
        <begin position="120"/>
        <end position="139"/>
    </location>
</feature>